<dbReference type="EMBL" id="JAGGKC010000007">
    <property type="protein sequence ID" value="MBP1918643.1"/>
    <property type="molecule type" value="Genomic_DNA"/>
</dbReference>
<dbReference type="InterPro" id="IPR036634">
    <property type="entry name" value="PRD_sf"/>
</dbReference>
<evidence type="ECO:0000259" key="5">
    <source>
        <dbReference type="PROSITE" id="PS51099"/>
    </source>
</evidence>
<dbReference type="PROSITE" id="PS51372">
    <property type="entry name" value="PRD_2"/>
    <property type="match status" value="1"/>
</dbReference>
<dbReference type="InterPro" id="IPR013196">
    <property type="entry name" value="HTH_11"/>
</dbReference>
<dbReference type="PANTHER" id="PTHR30185">
    <property type="entry name" value="CRYPTIC BETA-GLUCOSIDE BGL OPERON ANTITERMINATOR"/>
    <property type="match status" value="1"/>
</dbReference>
<reference evidence="7 8" key="1">
    <citation type="submission" date="2021-03" db="EMBL/GenBank/DDBJ databases">
        <title>Genomic Encyclopedia of Type Strains, Phase IV (KMG-IV): sequencing the most valuable type-strain genomes for metagenomic binning, comparative biology and taxonomic classification.</title>
        <authorList>
            <person name="Goeker M."/>
        </authorList>
    </citation>
    <scope>NUCLEOTIDE SEQUENCE [LARGE SCALE GENOMIC DNA]</scope>
    <source>
        <strain evidence="7 8">DSM 6139</strain>
    </source>
</reference>
<sequence>MYITSRERSMSGILLESQHLFVSIQSLAKKLDVSTRTIQREVKMLEDTLAKFDLALEKKANEGIRLTGSDEGLKKLRDEIRAYSDYEMGRSERSLFIFHELLESGDPLKTMTLSKGFSVSSKTLQQDLEHFEEEIRNTRLSLIRKRGYGVELEGREKDKRMAFVNMAMQRMELMQVFSSKEGEFLSLDPKEKLLGIFDPGLLRRIEVNILEKTGNLPYKLTDLSLLEAMLHTYMSVERVKGGNPVDRKKHGEGPEEVASRAIFRSLEEELDLKFPEDEAYLLASVLRSAKRISETDIENVMGLTSLASVLIEDVTRTTGYFFSKDKKFLDALVSHLEPLFNRIAEGVFVSNPIKKEIKEDYSVLFGTIGTVLKEKFPELEFSEDEIGFLTLHFASAITEFKEVPKVATLVVCTSGLATSRMLTKKLLMKFPQLTIIEQGSIRELHKMDPKEFDLIISTVGIHDAGFEYILVNPMLSSDDELKLEKVINQKLLSSTRKRDEGLRESKLSEQGLLRTIEIVTDAGQAVKEIIEGFAINETAGREIGHVLKNIEDDLGSVLGSGIANESISMLLEKENSTGSGIPESDITLLHGRSSSLDRMVFRMYRNRGKVKVRGMDLKMMESGTFLLLLTPEVLSGPRLEMVSALSVALLERDIRKTYEEADLNRILAMVEKTLEAAYSDIIKRIWR</sequence>
<protein>
    <submittedName>
        <fullName evidence="7">Mannitol operon transcriptional antiterminator</fullName>
    </submittedName>
</protein>
<dbReference type="InterPro" id="IPR036095">
    <property type="entry name" value="PTS_EIIB-like_sf"/>
</dbReference>
<keyword evidence="8" id="KW-1185">Reference proteome</keyword>
<gene>
    <name evidence="7" type="ORF">J2Z34_001120</name>
</gene>
<organism evidence="7 8">
    <name type="scientific">Youngiibacter multivorans</name>
    <dbReference type="NCBI Taxonomy" id="937251"/>
    <lineage>
        <taxon>Bacteria</taxon>
        <taxon>Bacillati</taxon>
        <taxon>Bacillota</taxon>
        <taxon>Clostridia</taxon>
        <taxon>Eubacteriales</taxon>
        <taxon>Clostridiaceae</taxon>
        <taxon>Youngiibacter</taxon>
    </lineage>
</organism>
<dbReference type="InterPro" id="IPR036388">
    <property type="entry name" value="WH-like_DNA-bd_sf"/>
</dbReference>
<evidence type="ECO:0000256" key="4">
    <source>
        <dbReference type="ARBA" id="ARBA00023163"/>
    </source>
</evidence>
<name>A0ABS4G272_9CLOT</name>
<dbReference type="CDD" id="cd05568">
    <property type="entry name" value="PTS_IIB_bgl_like"/>
    <property type="match status" value="1"/>
</dbReference>
<evidence type="ECO:0000256" key="1">
    <source>
        <dbReference type="ARBA" id="ARBA00022679"/>
    </source>
</evidence>
<keyword evidence="3" id="KW-0805">Transcription regulation</keyword>
<dbReference type="SUPFAM" id="SSF63520">
    <property type="entry name" value="PTS-regulatory domain, PRD"/>
    <property type="match status" value="1"/>
</dbReference>
<dbReference type="Gene3D" id="3.40.50.2300">
    <property type="match status" value="1"/>
</dbReference>
<evidence type="ECO:0000313" key="8">
    <source>
        <dbReference type="Proteomes" id="UP001519271"/>
    </source>
</evidence>
<evidence type="ECO:0000256" key="2">
    <source>
        <dbReference type="ARBA" id="ARBA00022737"/>
    </source>
</evidence>
<evidence type="ECO:0000259" key="6">
    <source>
        <dbReference type="PROSITE" id="PS51372"/>
    </source>
</evidence>
<evidence type="ECO:0000313" key="7">
    <source>
        <dbReference type="EMBL" id="MBP1918643.1"/>
    </source>
</evidence>
<dbReference type="Pfam" id="PF00874">
    <property type="entry name" value="PRD"/>
    <property type="match status" value="1"/>
</dbReference>
<dbReference type="RefSeq" id="WP_209458872.1">
    <property type="nucleotide sequence ID" value="NZ_JAGGKC010000007.1"/>
</dbReference>
<dbReference type="SUPFAM" id="SSF52794">
    <property type="entry name" value="PTS system IIB component-like"/>
    <property type="match status" value="1"/>
</dbReference>
<proteinExistence type="predicted"/>
<keyword evidence="4" id="KW-0804">Transcription</keyword>
<dbReference type="InterPro" id="IPR050661">
    <property type="entry name" value="BglG_antiterminators"/>
</dbReference>
<evidence type="ECO:0000256" key="3">
    <source>
        <dbReference type="ARBA" id="ARBA00023015"/>
    </source>
</evidence>
<dbReference type="InterPro" id="IPR011608">
    <property type="entry name" value="PRD"/>
</dbReference>
<keyword evidence="2" id="KW-0677">Repeat</keyword>
<dbReference type="Gene3D" id="1.10.10.10">
    <property type="entry name" value="Winged helix-like DNA-binding domain superfamily/Winged helix DNA-binding domain"/>
    <property type="match status" value="2"/>
</dbReference>
<dbReference type="PANTHER" id="PTHR30185:SF18">
    <property type="entry name" value="TRANSCRIPTIONAL REGULATOR MTLR"/>
    <property type="match status" value="1"/>
</dbReference>
<dbReference type="PROSITE" id="PS51099">
    <property type="entry name" value="PTS_EIIB_TYPE_2"/>
    <property type="match status" value="1"/>
</dbReference>
<feature type="domain" description="PRD" evidence="6">
    <location>
        <begin position="298"/>
        <end position="403"/>
    </location>
</feature>
<dbReference type="Proteomes" id="UP001519271">
    <property type="component" value="Unassembled WGS sequence"/>
</dbReference>
<keyword evidence="1" id="KW-0808">Transferase</keyword>
<comment type="caution">
    <text evidence="7">The sequence shown here is derived from an EMBL/GenBank/DDBJ whole genome shotgun (WGS) entry which is preliminary data.</text>
</comment>
<feature type="domain" description="PTS EIIB type-2" evidence="5">
    <location>
        <begin position="404"/>
        <end position="495"/>
    </location>
</feature>
<dbReference type="Gene3D" id="1.10.1790.10">
    <property type="entry name" value="PRD domain"/>
    <property type="match status" value="1"/>
</dbReference>
<dbReference type="InterPro" id="IPR013011">
    <property type="entry name" value="PTS_EIIB_2"/>
</dbReference>
<dbReference type="Pfam" id="PF08279">
    <property type="entry name" value="HTH_11"/>
    <property type="match status" value="1"/>
</dbReference>
<accession>A0ABS4G272</accession>